<dbReference type="PANTHER" id="PTHR13063:SF10">
    <property type="entry name" value="NITRIC OXIDE SYNTHASE-INTERACTING PROTEIN"/>
    <property type="match status" value="1"/>
</dbReference>
<protein>
    <recommendedName>
        <fullName evidence="9">Nitric oxide synthase-interacting protein homolog</fullName>
    </recommendedName>
</protein>
<keyword evidence="4" id="KW-0963">Cytoplasm</keyword>
<dbReference type="InterPro" id="IPR016818">
    <property type="entry name" value="NOSIP"/>
</dbReference>
<evidence type="ECO:0000313" key="7">
    <source>
        <dbReference type="EMBL" id="VEN36064.1"/>
    </source>
</evidence>
<dbReference type="Proteomes" id="UP000410492">
    <property type="component" value="Unassembled WGS sequence"/>
</dbReference>
<dbReference type="OrthoDB" id="116827at2759"/>
<dbReference type="InterPro" id="IPR013083">
    <property type="entry name" value="Znf_RING/FYVE/PHD"/>
</dbReference>
<dbReference type="CDD" id="cd16662">
    <property type="entry name" value="RING-Ubox2_NOSIP"/>
    <property type="match status" value="1"/>
</dbReference>
<evidence type="ECO:0008006" key="9">
    <source>
        <dbReference type="Google" id="ProtNLM"/>
    </source>
</evidence>
<sequence>MKEYERLKKKEEDELTIQKVNEREKKVSSFLKEEDNIVSKRIAGFQSDEPSTSSSISNMAEGRDKNLPSFWVPSMTPCAGKVMIEKPDATIYCPISNRPLKSKDLVNVKFTPVPDDAKKSIHVKENRYMCAVTHDILSNSIPCAVLKPTGDVVTMECVEKIIKKDWIHPLTGNKLTDKDIIVMQRGGTGYALTNVKLEAKQERPALQA</sequence>
<keyword evidence="5" id="KW-0539">Nucleus</keyword>
<dbReference type="GO" id="GO:0005737">
    <property type="term" value="C:cytoplasm"/>
    <property type="evidence" value="ECO:0007669"/>
    <property type="project" value="UniProtKB-SubCell"/>
</dbReference>
<dbReference type="GO" id="GO:0005634">
    <property type="term" value="C:nucleus"/>
    <property type="evidence" value="ECO:0007669"/>
    <property type="project" value="UniProtKB-SubCell"/>
</dbReference>
<dbReference type="FunFam" id="3.30.40.10:FF:000251">
    <property type="entry name" value="Nitric oxide synthase-interacting protein"/>
    <property type="match status" value="1"/>
</dbReference>
<reference evidence="7 8" key="1">
    <citation type="submission" date="2019-01" db="EMBL/GenBank/DDBJ databases">
        <authorList>
            <person name="Sayadi A."/>
        </authorList>
    </citation>
    <scope>NUCLEOTIDE SEQUENCE [LARGE SCALE GENOMIC DNA]</scope>
</reference>
<accession>A0A653BKQ8</accession>
<evidence type="ECO:0000256" key="2">
    <source>
        <dbReference type="ARBA" id="ARBA00004496"/>
    </source>
</evidence>
<dbReference type="SUPFAM" id="SSF57850">
    <property type="entry name" value="RING/U-box"/>
    <property type="match status" value="1"/>
</dbReference>
<evidence type="ECO:0000256" key="5">
    <source>
        <dbReference type="ARBA" id="ARBA00023242"/>
    </source>
</evidence>
<evidence type="ECO:0000313" key="8">
    <source>
        <dbReference type="Proteomes" id="UP000410492"/>
    </source>
</evidence>
<feature type="region of interest" description="Disordered" evidence="6">
    <location>
        <begin position="42"/>
        <end position="61"/>
    </location>
</feature>
<keyword evidence="8" id="KW-1185">Reference proteome</keyword>
<evidence type="ECO:0000256" key="3">
    <source>
        <dbReference type="ARBA" id="ARBA00008126"/>
    </source>
</evidence>
<dbReference type="PANTHER" id="PTHR13063">
    <property type="entry name" value="ENOS INTERACTING PROTEIN"/>
    <property type="match status" value="1"/>
</dbReference>
<dbReference type="Pfam" id="PF04641">
    <property type="entry name" value="Rtf2"/>
    <property type="match status" value="1"/>
</dbReference>
<feature type="compositionally biased region" description="Polar residues" evidence="6">
    <location>
        <begin position="48"/>
        <end position="58"/>
    </location>
</feature>
<dbReference type="GO" id="GO:0061630">
    <property type="term" value="F:ubiquitin protein ligase activity"/>
    <property type="evidence" value="ECO:0007669"/>
    <property type="project" value="InterPro"/>
</dbReference>
<gene>
    <name evidence="7" type="ORF">CALMAC_LOCUS1786</name>
</gene>
<evidence type="ECO:0000256" key="4">
    <source>
        <dbReference type="ARBA" id="ARBA00022490"/>
    </source>
</evidence>
<name>A0A653BKQ8_CALMS</name>
<comment type="similarity">
    <text evidence="3">Belongs to the NOSIP family.</text>
</comment>
<proteinExistence type="inferred from homology"/>
<dbReference type="EMBL" id="CAACVG010002115">
    <property type="protein sequence ID" value="VEN36064.1"/>
    <property type="molecule type" value="Genomic_DNA"/>
</dbReference>
<organism evidence="7 8">
    <name type="scientific">Callosobruchus maculatus</name>
    <name type="common">Southern cowpea weevil</name>
    <name type="synonym">Pulse bruchid</name>
    <dbReference type="NCBI Taxonomy" id="64391"/>
    <lineage>
        <taxon>Eukaryota</taxon>
        <taxon>Metazoa</taxon>
        <taxon>Ecdysozoa</taxon>
        <taxon>Arthropoda</taxon>
        <taxon>Hexapoda</taxon>
        <taxon>Insecta</taxon>
        <taxon>Pterygota</taxon>
        <taxon>Neoptera</taxon>
        <taxon>Endopterygota</taxon>
        <taxon>Coleoptera</taxon>
        <taxon>Polyphaga</taxon>
        <taxon>Cucujiformia</taxon>
        <taxon>Chrysomeloidea</taxon>
        <taxon>Chrysomelidae</taxon>
        <taxon>Bruchinae</taxon>
        <taxon>Bruchini</taxon>
        <taxon>Callosobruchus</taxon>
    </lineage>
</organism>
<comment type="subcellular location">
    <subcellularLocation>
        <location evidence="2">Cytoplasm</location>
    </subcellularLocation>
    <subcellularLocation>
        <location evidence="1">Nucleus</location>
    </subcellularLocation>
</comment>
<evidence type="ECO:0000256" key="6">
    <source>
        <dbReference type="SAM" id="MobiDB-lite"/>
    </source>
</evidence>
<dbReference type="AlphaFoldDB" id="A0A653BKQ8"/>
<dbReference type="Gene3D" id="3.30.40.10">
    <property type="entry name" value="Zinc/RING finger domain, C3HC4 (zinc finger)"/>
    <property type="match status" value="1"/>
</dbReference>
<evidence type="ECO:0000256" key="1">
    <source>
        <dbReference type="ARBA" id="ARBA00004123"/>
    </source>
</evidence>